<dbReference type="InterPro" id="IPR020472">
    <property type="entry name" value="WD40_PAC1"/>
</dbReference>
<gene>
    <name evidence="4" type="ORF">STEHIDRAFT_163752</name>
</gene>
<evidence type="ECO:0000313" key="5">
    <source>
        <dbReference type="Proteomes" id="UP000053927"/>
    </source>
</evidence>
<protein>
    <submittedName>
        <fullName evidence="4">WD40 repeat-like protein</fullName>
    </submittedName>
</protein>
<evidence type="ECO:0000256" key="1">
    <source>
        <dbReference type="ARBA" id="ARBA00022574"/>
    </source>
</evidence>
<dbReference type="Gene3D" id="2.130.10.10">
    <property type="entry name" value="YVTN repeat-like/Quinoprotein amine dehydrogenase"/>
    <property type="match status" value="1"/>
</dbReference>
<dbReference type="PANTHER" id="PTHR19849:SF1">
    <property type="entry name" value="F-BOX_WD REPEAT-CONTAINING PROTEIN 7"/>
    <property type="match status" value="1"/>
</dbReference>
<dbReference type="InterPro" id="IPR019775">
    <property type="entry name" value="WD40_repeat_CS"/>
</dbReference>
<feature type="repeat" description="WD" evidence="3">
    <location>
        <begin position="81"/>
        <end position="122"/>
    </location>
</feature>
<evidence type="ECO:0000313" key="4">
    <source>
        <dbReference type="EMBL" id="EIM79393.1"/>
    </source>
</evidence>
<dbReference type="AlphaFoldDB" id="R7RX51"/>
<keyword evidence="1 3" id="KW-0853">WD repeat</keyword>
<dbReference type="GO" id="GO:0005737">
    <property type="term" value="C:cytoplasm"/>
    <property type="evidence" value="ECO:0007669"/>
    <property type="project" value="TreeGrafter"/>
</dbReference>
<dbReference type="InterPro" id="IPR001680">
    <property type="entry name" value="WD40_rpt"/>
</dbReference>
<dbReference type="RefSeq" id="XP_007311523.1">
    <property type="nucleotide sequence ID" value="XM_007311461.1"/>
</dbReference>
<dbReference type="PRINTS" id="PR00320">
    <property type="entry name" value="GPROTEINBRPT"/>
</dbReference>
<dbReference type="OrthoDB" id="674604at2759"/>
<dbReference type="GeneID" id="18802431"/>
<dbReference type="PROSITE" id="PS00678">
    <property type="entry name" value="WD_REPEATS_1"/>
    <property type="match status" value="3"/>
</dbReference>
<accession>R7RX51</accession>
<dbReference type="SMART" id="SM00320">
    <property type="entry name" value="WD40"/>
    <property type="match status" value="4"/>
</dbReference>
<dbReference type="OMA" id="IRMWHIS"/>
<dbReference type="PROSITE" id="PS50082">
    <property type="entry name" value="WD_REPEATS_2"/>
    <property type="match status" value="4"/>
</dbReference>
<dbReference type="GO" id="GO:0010992">
    <property type="term" value="P:ubiquitin recycling"/>
    <property type="evidence" value="ECO:0007669"/>
    <property type="project" value="TreeGrafter"/>
</dbReference>
<name>R7RX51_STEHR</name>
<dbReference type="GO" id="GO:0043130">
    <property type="term" value="F:ubiquitin binding"/>
    <property type="evidence" value="ECO:0007669"/>
    <property type="project" value="TreeGrafter"/>
</dbReference>
<proteinExistence type="predicted"/>
<evidence type="ECO:0000256" key="2">
    <source>
        <dbReference type="ARBA" id="ARBA00022737"/>
    </source>
</evidence>
<dbReference type="Pfam" id="PF00400">
    <property type="entry name" value="WD40"/>
    <property type="match status" value="4"/>
</dbReference>
<dbReference type="SUPFAM" id="SSF50978">
    <property type="entry name" value="WD40 repeat-like"/>
    <property type="match status" value="1"/>
</dbReference>
<dbReference type="CDD" id="cd00200">
    <property type="entry name" value="WD40"/>
    <property type="match status" value="1"/>
</dbReference>
<dbReference type="GO" id="GO:0043161">
    <property type="term" value="P:proteasome-mediated ubiquitin-dependent protein catabolic process"/>
    <property type="evidence" value="ECO:0007669"/>
    <property type="project" value="TreeGrafter"/>
</dbReference>
<sequence>WVNSVAFSPNGERIVSGSNDETIRIWDAETSLSIGEPLRGHEGWVNPSRSRPNGERIVSGSNDETIRFWDAETSLSIGEPLRGHEGWVNSVVFSPNGERIVSGSNDETIRFWDAETGLSIGEPLRGHEDVVTSVVFSPNGERIVSGSDDKTIHIWDTQIPHFLSFCPHQDHHLPERDLWTKEIRLGSDGWLIAPSTQELILWIPPEYRKCLMWPRMRVVISTTPHISLNFQHFAHGANWAKCYAPRAMSPQGAAL</sequence>
<dbReference type="KEGG" id="shs:STEHIDRAFT_163752"/>
<feature type="repeat" description="WD" evidence="3">
    <location>
        <begin position="38"/>
        <end position="79"/>
    </location>
</feature>
<dbReference type="eggNOG" id="KOG0263">
    <property type="taxonomic scope" value="Eukaryota"/>
</dbReference>
<evidence type="ECO:0000256" key="3">
    <source>
        <dbReference type="PROSITE-ProRule" id="PRU00221"/>
    </source>
</evidence>
<reference evidence="5" key="1">
    <citation type="journal article" date="2012" name="Science">
        <title>The Paleozoic origin of enzymatic lignin decomposition reconstructed from 31 fungal genomes.</title>
        <authorList>
            <person name="Floudas D."/>
            <person name="Binder M."/>
            <person name="Riley R."/>
            <person name="Barry K."/>
            <person name="Blanchette R.A."/>
            <person name="Henrissat B."/>
            <person name="Martinez A.T."/>
            <person name="Otillar R."/>
            <person name="Spatafora J.W."/>
            <person name="Yadav J.S."/>
            <person name="Aerts A."/>
            <person name="Benoit I."/>
            <person name="Boyd A."/>
            <person name="Carlson A."/>
            <person name="Copeland A."/>
            <person name="Coutinho P.M."/>
            <person name="de Vries R.P."/>
            <person name="Ferreira P."/>
            <person name="Findley K."/>
            <person name="Foster B."/>
            <person name="Gaskell J."/>
            <person name="Glotzer D."/>
            <person name="Gorecki P."/>
            <person name="Heitman J."/>
            <person name="Hesse C."/>
            <person name="Hori C."/>
            <person name="Igarashi K."/>
            <person name="Jurgens J.A."/>
            <person name="Kallen N."/>
            <person name="Kersten P."/>
            <person name="Kohler A."/>
            <person name="Kuees U."/>
            <person name="Kumar T.K.A."/>
            <person name="Kuo A."/>
            <person name="LaButti K."/>
            <person name="Larrondo L.F."/>
            <person name="Lindquist E."/>
            <person name="Ling A."/>
            <person name="Lombard V."/>
            <person name="Lucas S."/>
            <person name="Lundell T."/>
            <person name="Martin R."/>
            <person name="McLaughlin D.J."/>
            <person name="Morgenstern I."/>
            <person name="Morin E."/>
            <person name="Murat C."/>
            <person name="Nagy L.G."/>
            <person name="Nolan M."/>
            <person name="Ohm R.A."/>
            <person name="Patyshakuliyeva A."/>
            <person name="Rokas A."/>
            <person name="Ruiz-Duenas F.J."/>
            <person name="Sabat G."/>
            <person name="Salamov A."/>
            <person name="Samejima M."/>
            <person name="Schmutz J."/>
            <person name="Slot J.C."/>
            <person name="St John F."/>
            <person name="Stenlid J."/>
            <person name="Sun H."/>
            <person name="Sun S."/>
            <person name="Syed K."/>
            <person name="Tsang A."/>
            <person name="Wiebenga A."/>
            <person name="Young D."/>
            <person name="Pisabarro A."/>
            <person name="Eastwood D.C."/>
            <person name="Martin F."/>
            <person name="Cullen D."/>
            <person name="Grigoriev I.V."/>
            <person name="Hibbett D.S."/>
        </authorList>
    </citation>
    <scope>NUCLEOTIDE SEQUENCE [LARGE SCALE GENOMIC DNA]</scope>
    <source>
        <strain evidence="5">FP-91666</strain>
    </source>
</reference>
<feature type="non-terminal residue" evidence="4">
    <location>
        <position position="1"/>
    </location>
</feature>
<dbReference type="EMBL" id="JH687405">
    <property type="protein sequence ID" value="EIM79393.1"/>
    <property type="molecule type" value="Genomic_DNA"/>
</dbReference>
<dbReference type="InterPro" id="IPR015943">
    <property type="entry name" value="WD40/YVTN_repeat-like_dom_sf"/>
</dbReference>
<dbReference type="GO" id="GO:0005634">
    <property type="term" value="C:nucleus"/>
    <property type="evidence" value="ECO:0007669"/>
    <property type="project" value="TreeGrafter"/>
</dbReference>
<keyword evidence="5" id="KW-1185">Reference proteome</keyword>
<organism evidence="4 5">
    <name type="scientific">Stereum hirsutum (strain FP-91666)</name>
    <name type="common">White-rot fungus</name>
    <dbReference type="NCBI Taxonomy" id="721885"/>
    <lineage>
        <taxon>Eukaryota</taxon>
        <taxon>Fungi</taxon>
        <taxon>Dikarya</taxon>
        <taxon>Basidiomycota</taxon>
        <taxon>Agaricomycotina</taxon>
        <taxon>Agaricomycetes</taxon>
        <taxon>Russulales</taxon>
        <taxon>Stereaceae</taxon>
        <taxon>Stereum</taxon>
    </lineage>
</organism>
<feature type="repeat" description="WD" evidence="3">
    <location>
        <begin position="1"/>
        <end position="36"/>
    </location>
</feature>
<dbReference type="Proteomes" id="UP000053927">
    <property type="component" value="Unassembled WGS sequence"/>
</dbReference>
<dbReference type="PANTHER" id="PTHR19849">
    <property type="entry name" value="PHOSPHOLIPASE A-2-ACTIVATING PROTEIN"/>
    <property type="match status" value="1"/>
</dbReference>
<dbReference type="InterPro" id="IPR036322">
    <property type="entry name" value="WD40_repeat_dom_sf"/>
</dbReference>
<keyword evidence="2" id="KW-0677">Repeat</keyword>
<dbReference type="PROSITE" id="PS50294">
    <property type="entry name" value="WD_REPEATS_REGION"/>
    <property type="match status" value="4"/>
</dbReference>
<feature type="repeat" description="WD" evidence="3">
    <location>
        <begin position="124"/>
        <end position="156"/>
    </location>
</feature>